<protein>
    <submittedName>
        <fullName evidence="2">Uncharacterized protein</fullName>
    </submittedName>
</protein>
<feature type="region of interest" description="Disordered" evidence="1">
    <location>
        <begin position="1"/>
        <end position="54"/>
    </location>
</feature>
<evidence type="ECO:0000256" key="1">
    <source>
        <dbReference type="SAM" id="MobiDB-lite"/>
    </source>
</evidence>
<reference evidence="2" key="1">
    <citation type="submission" date="2022-08" db="EMBL/GenBank/DDBJ databases">
        <title>Genome analysis of Corynebacteriales strain.</title>
        <authorList>
            <person name="Lee S.D."/>
        </authorList>
    </citation>
    <scope>NUCLEOTIDE SEQUENCE</scope>
    <source>
        <strain evidence="2">D3-21</strain>
    </source>
</reference>
<evidence type="ECO:0000313" key="3">
    <source>
        <dbReference type="Proteomes" id="UP001152755"/>
    </source>
</evidence>
<sequence length="79" mass="8369">MVTAITPVSASGSPLPELAGNGNKTARRFPRQPWCGPAAGHGNTRCTPPRRTPLTGDEVLDVLVARYGMAEAVNMLRNP</sequence>
<dbReference type="RefSeq" id="WP_332520262.1">
    <property type="nucleotide sequence ID" value="NZ_JANRHA010000009.1"/>
</dbReference>
<name>A0A9X4M2V3_9ACTN</name>
<accession>A0A9X4M2V3</accession>
<evidence type="ECO:0000313" key="2">
    <source>
        <dbReference type="EMBL" id="MDG3015827.1"/>
    </source>
</evidence>
<dbReference type="EMBL" id="JANRHA010000009">
    <property type="protein sequence ID" value="MDG3015827.1"/>
    <property type="molecule type" value="Genomic_DNA"/>
</dbReference>
<gene>
    <name evidence="2" type="ORF">NVS88_14795</name>
</gene>
<feature type="compositionally biased region" description="Polar residues" evidence="1">
    <location>
        <begin position="1"/>
        <end position="12"/>
    </location>
</feature>
<proteinExistence type="predicted"/>
<keyword evidence="3" id="KW-1185">Reference proteome</keyword>
<feature type="compositionally biased region" description="Low complexity" evidence="1">
    <location>
        <begin position="44"/>
        <end position="53"/>
    </location>
</feature>
<dbReference type="AlphaFoldDB" id="A0A9X4M2V3"/>
<organism evidence="2 3">
    <name type="scientific">Speluncibacter jeojiensis</name>
    <dbReference type="NCBI Taxonomy" id="2710754"/>
    <lineage>
        <taxon>Bacteria</taxon>
        <taxon>Bacillati</taxon>
        <taxon>Actinomycetota</taxon>
        <taxon>Actinomycetes</taxon>
        <taxon>Mycobacteriales</taxon>
        <taxon>Speluncibacteraceae</taxon>
        <taxon>Speluncibacter</taxon>
    </lineage>
</organism>
<dbReference type="Proteomes" id="UP001152755">
    <property type="component" value="Unassembled WGS sequence"/>
</dbReference>
<comment type="caution">
    <text evidence="2">The sequence shown here is derived from an EMBL/GenBank/DDBJ whole genome shotgun (WGS) entry which is preliminary data.</text>
</comment>